<protein>
    <submittedName>
        <fullName evidence="13">YidC/Oxa1 family membrane protein insertase</fullName>
    </submittedName>
</protein>
<evidence type="ECO:0000256" key="11">
    <source>
        <dbReference type="SAM" id="Phobius"/>
    </source>
</evidence>
<feature type="compositionally biased region" description="Low complexity" evidence="10">
    <location>
        <begin position="315"/>
        <end position="326"/>
    </location>
</feature>
<evidence type="ECO:0000256" key="3">
    <source>
        <dbReference type="ARBA" id="ARBA00022475"/>
    </source>
</evidence>
<organism evidence="13 14">
    <name type="scientific">Dysosmobacter welbionis</name>
    <dbReference type="NCBI Taxonomy" id="2093857"/>
    <lineage>
        <taxon>Bacteria</taxon>
        <taxon>Bacillati</taxon>
        <taxon>Bacillota</taxon>
        <taxon>Clostridia</taxon>
        <taxon>Eubacteriales</taxon>
        <taxon>Oscillospiraceae</taxon>
        <taxon>Dysosmobacter</taxon>
    </lineage>
</organism>
<feature type="transmembrane region" description="Helical" evidence="11">
    <location>
        <begin position="27"/>
        <end position="45"/>
    </location>
</feature>
<evidence type="ECO:0000256" key="1">
    <source>
        <dbReference type="ARBA" id="ARBA00004651"/>
    </source>
</evidence>
<proteinExistence type="inferred from homology"/>
<evidence type="ECO:0000256" key="4">
    <source>
        <dbReference type="ARBA" id="ARBA00022692"/>
    </source>
</evidence>
<dbReference type="InterPro" id="IPR047196">
    <property type="entry name" value="YidC_ALB_C"/>
</dbReference>
<reference evidence="14" key="1">
    <citation type="submission" date="2018-12" db="EMBL/GenBank/DDBJ databases">
        <title>Dusodibacter welbiota gen. nov., sp. nov., isolated from human faeces and emended description of the Oscillibacter genus.</title>
        <authorList>
            <person name="Le Roy T."/>
            <person name="Van der Smissen P."/>
            <person name="Delzenne N."/>
            <person name="Muccioli G."/>
            <person name="Collet J.F."/>
            <person name="Cani P.D."/>
        </authorList>
    </citation>
    <scope>NUCLEOTIDE SEQUENCE [LARGE SCALE GENOMIC DNA]</scope>
    <source>
        <strain evidence="14">J115</strain>
    </source>
</reference>
<feature type="transmembrane region" description="Helical" evidence="11">
    <location>
        <begin position="203"/>
        <end position="224"/>
    </location>
</feature>
<evidence type="ECO:0000256" key="6">
    <source>
        <dbReference type="ARBA" id="ARBA00022989"/>
    </source>
</evidence>
<dbReference type="EMBL" id="CP034413">
    <property type="protein sequence ID" value="QCI59554.1"/>
    <property type="molecule type" value="Genomic_DNA"/>
</dbReference>
<sequence>MFSTIGYAICIPFAALLRLFYNLTGSYGVSLILFTLVIKLILLPFQMKSKKSMVRMSRMSGKMQEIQKKYANNQLKMQEEMQKFYQEEGFNPMSGCLWSFLPLPILMALYYIIREPIVYFMNFGGKDAGLAVVNAARSLIEGAGIEIVASPGYEQIAISNIINSQFPDFIAEHPGWVNIDYHFLGIDLIQTPWSAVSSLSTGITLAAVGLILIPIISGVFSFLLSKVSMSQSAQTAAANGSTKMMMWMMPLMSIYIAFIVPAALGVYWAAQSAFSIIQEMVLGKFYTKKLQEEEDARQEMIQADRQKRMEEAKLLQEQQRQQAAQKKSLKEKRQAAQEAKALKAKKAATSTTEAGRVGDRPYARGRSYKEDRYDDQ</sequence>
<keyword evidence="6 11" id="KW-1133">Transmembrane helix</keyword>
<dbReference type="CDD" id="cd20070">
    <property type="entry name" value="5TM_YidC_Alb3"/>
    <property type="match status" value="1"/>
</dbReference>
<dbReference type="NCBIfam" id="TIGR03592">
    <property type="entry name" value="yidC_oxa1_cterm"/>
    <property type="match status" value="1"/>
</dbReference>
<dbReference type="KEGG" id="obj:EIO64_10265"/>
<evidence type="ECO:0000256" key="9">
    <source>
        <dbReference type="RuleBase" id="RU003945"/>
    </source>
</evidence>
<dbReference type="GO" id="GO:0005886">
    <property type="term" value="C:plasma membrane"/>
    <property type="evidence" value="ECO:0007669"/>
    <property type="project" value="UniProtKB-SubCell"/>
</dbReference>
<feature type="compositionally biased region" description="Basic and acidic residues" evidence="10">
    <location>
        <begin position="356"/>
        <end position="376"/>
    </location>
</feature>
<accession>A0A4D7AIX2</accession>
<evidence type="ECO:0000256" key="7">
    <source>
        <dbReference type="ARBA" id="ARBA00023136"/>
    </source>
</evidence>
<dbReference type="PANTHER" id="PTHR12428:SF65">
    <property type="entry name" value="CYTOCHROME C OXIDASE ASSEMBLY PROTEIN COX18, MITOCHONDRIAL"/>
    <property type="match status" value="1"/>
</dbReference>
<comment type="similarity">
    <text evidence="9">Belongs to the OXA1/ALB3/YidC family.</text>
</comment>
<dbReference type="Proteomes" id="UP000298642">
    <property type="component" value="Chromosome"/>
</dbReference>
<evidence type="ECO:0000313" key="14">
    <source>
        <dbReference type="Proteomes" id="UP000298642"/>
    </source>
</evidence>
<dbReference type="InterPro" id="IPR001708">
    <property type="entry name" value="YidC/ALB3/OXA1/COX18"/>
</dbReference>
<dbReference type="AlphaFoldDB" id="A0A4D7AIX2"/>
<dbReference type="GeneID" id="89520614"/>
<keyword evidence="7 11" id="KW-0472">Membrane</keyword>
<dbReference type="RefSeq" id="WP_021751150.1">
    <property type="nucleotide sequence ID" value="NZ_CAUWCU010000023.1"/>
</dbReference>
<feature type="transmembrane region" description="Helical" evidence="11">
    <location>
        <begin position="245"/>
        <end position="270"/>
    </location>
</feature>
<feature type="domain" description="Membrane insertase YidC/Oxa/ALB C-terminal" evidence="12">
    <location>
        <begin position="27"/>
        <end position="282"/>
    </location>
</feature>
<keyword evidence="3" id="KW-1003">Cell membrane</keyword>
<keyword evidence="5" id="KW-0653">Protein transport</keyword>
<keyword evidence="4 9" id="KW-0812">Transmembrane</keyword>
<evidence type="ECO:0000256" key="8">
    <source>
        <dbReference type="ARBA" id="ARBA00023186"/>
    </source>
</evidence>
<evidence type="ECO:0000256" key="5">
    <source>
        <dbReference type="ARBA" id="ARBA00022927"/>
    </source>
</evidence>
<comment type="subcellular location">
    <subcellularLocation>
        <location evidence="1">Cell membrane</location>
        <topology evidence="1">Multi-pass membrane protein</topology>
    </subcellularLocation>
    <subcellularLocation>
        <location evidence="9">Membrane</location>
        <topology evidence="9">Multi-pass membrane protein</topology>
    </subcellularLocation>
</comment>
<evidence type="ECO:0000259" key="12">
    <source>
        <dbReference type="Pfam" id="PF02096"/>
    </source>
</evidence>
<evidence type="ECO:0000256" key="2">
    <source>
        <dbReference type="ARBA" id="ARBA00022448"/>
    </source>
</evidence>
<dbReference type="InterPro" id="IPR028055">
    <property type="entry name" value="YidC/Oxa/ALB_C"/>
</dbReference>
<feature type="region of interest" description="Disordered" evidence="10">
    <location>
        <begin position="313"/>
        <end position="376"/>
    </location>
</feature>
<keyword evidence="8" id="KW-0143">Chaperone</keyword>
<dbReference type="GO" id="GO:0051205">
    <property type="term" value="P:protein insertion into membrane"/>
    <property type="evidence" value="ECO:0007669"/>
    <property type="project" value="TreeGrafter"/>
</dbReference>
<evidence type="ECO:0000256" key="10">
    <source>
        <dbReference type="SAM" id="MobiDB-lite"/>
    </source>
</evidence>
<feature type="transmembrane region" description="Helical" evidence="11">
    <location>
        <begin position="95"/>
        <end position="113"/>
    </location>
</feature>
<keyword evidence="14" id="KW-1185">Reference proteome</keyword>
<dbReference type="GO" id="GO:0032977">
    <property type="term" value="F:membrane insertase activity"/>
    <property type="evidence" value="ECO:0007669"/>
    <property type="project" value="InterPro"/>
</dbReference>
<gene>
    <name evidence="13" type="ORF">EIO64_10265</name>
</gene>
<dbReference type="Pfam" id="PF02096">
    <property type="entry name" value="60KD_IMP"/>
    <property type="match status" value="1"/>
</dbReference>
<keyword evidence="2" id="KW-0813">Transport</keyword>
<dbReference type="PANTHER" id="PTHR12428">
    <property type="entry name" value="OXA1"/>
    <property type="match status" value="1"/>
</dbReference>
<evidence type="ECO:0000313" key="13">
    <source>
        <dbReference type="EMBL" id="QCI59554.1"/>
    </source>
</evidence>
<name>A0A4D7AIX2_9FIRM</name>
<dbReference type="GO" id="GO:0015031">
    <property type="term" value="P:protein transport"/>
    <property type="evidence" value="ECO:0007669"/>
    <property type="project" value="UniProtKB-KW"/>
</dbReference>